<evidence type="ECO:0000313" key="4">
    <source>
        <dbReference type="EMBL" id="KAK7944907.1"/>
    </source>
</evidence>
<dbReference type="InterPro" id="IPR016187">
    <property type="entry name" value="CTDL_fold"/>
</dbReference>
<dbReference type="InterPro" id="IPR016186">
    <property type="entry name" value="C-type_lectin-like/link_sf"/>
</dbReference>
<feature type="domain" description="C-type lectin" evidence="3">
    <location>
        <begin position="136"/>
        <end position="244"/>
    </location>
</feature>
<feature type="chain" id="PRO_5043665166" description="C-type lectin domain-containing protein" evidence="2">
    <location>
        <begin position="20"/>
        <end position="308"/>
    </location>
</feature>
<dbReference type="AlphaFoldDB" id="A0AAW0QAH5"/>
<evidence type="ECO:0000259" key="3">
    <source>
        <dbReference type="PROSITE" id="PS50041"/>
    </source>
</evidence>
<keyword evidence="5" id="KW-1185">Reference proteome</keyword>
<organism evidence="4 5">
    <name type="scientific">Mugilogobius chulae</name>
    <name type="common">yellowstripe goby</name>
    <dbReference type="NCBI Taxonomy" id="88201"/>
    <lineage>
        <taxon>Eukaryota</taxon>
        <taxon>Metazoa</taxon>
        <taxon>Chordata</taxon>
        <taxon>Craniata</taxon>
        <taxon>Vertebrata</taxon>
        <taxon>Euteleostomi</taxon>
        <taxon>Actinopterygii</taxon>
        <taxon>Neopterygii</taxon>
        <taxon>Teleostei</taxon>
        <taxon>Neoteleostei</taxon>
        <taxon>Acanthomorphata</taxon>
        <taxon>Gobiaria</taxon>
        <taxon>Gobiiformes</taxon>
        <taxon>Gobioidei</taxon>
        <taxon>Gobiidae</taxon>
        <taxon>Gobionellinae</taxon>
        <taxon>Mugilogobius</taxon>
    </lineage>
</organism>
<dbReference type="PANTHER" id="PTHR45784">
    <property type="entry name" value="C-TYPE LECTIN DOMAIN FAMILY 20 MEMBER A-RELATED"/>
    <property type="match status" value="1"/>
</dbReference>
<proteinExistence type="predicted"/>
<reference evidence="5" key="1">
    <citation type="submission" date="2024-04" db="EMBL/GenBank/DDBJ databases">
        <title>Salinicola lusitanus LLJ914,a marine bacterium isolated from the Okinawa Trough.</title>
        <authorList>
            <person name="Li J."/>
        </authorList>
    </citation>
    <scope>NUCLEOTIDE SEQUENCE [LARGE SCALE GENOMIC DNA]</scope>
</reference>
<feature type="domain" description="C-type lectin" evidence="3">
    <location>
        <begin position="19"/>
        <end position="127"/>
    </location>
</feature>
<dbReference type="InterPro" id="IPR001304">
    <property type="entry name" value="C-type_lectin-like"/>
</dbReference>
<evidence type="ECO:0000256" key="2">
    <source>
        <dbReference type="SAM" id="SignalP"/>
    </source>
</evidence>
<evidence type="ECO:0000256" key="1">
    <source>
        <dbReference type="ARBA" id="ARBA00023157"/>
    </source>
</evidence>
<sequence length="308" mass="35528">MDQSLWISVLLGQLCFCVCQDHKYRFISEPKSWTEAQEFCRRRYIDLVTVNNMSDLQALRAAVDGQPDAWIGLYLTSEIRKWHWSQPELTYSYPKPDVWWAGRPKDELVRNCGVLTSKNTWYDTLCDTQDEAGFVCYNKSSNDVFKIDLMYDWLDSQLYCRTHHTDLLSGLTQYQQFITKYPTRIYGFRMGLFRDSWGWSDGSNSSFRNMKTEVNPQTKKCAALTSDGRWASEDCGLEKPFICYGEASVRVTLHNLAQDVPLKRVVLWRGLLQSASLKPQRKRQKHGAVGYLVAGAAALSQQNHMGKV</sequence>
<dbReference type="Gene3D" id="3.10.100.10">
    <property type="entry name" value="Mannose-Binding Protein A, subunit A"/>
    <property type="match status" value="2"/>
</dbReference>
<keyword evidence="2" id="KW-0732">Signal</keyword>
<dbReference type="PANTHER" id="PTHR45784:SF3">
    <property type="entry name" value="C-TYPE LECTIN DOMAIN FAMILY 4 MEMBER K-LIKE-RELATED"/>
    <property type="match status" value="1"/>
</dbReference>
<accession>A0AAW0QAH5</accession>
<evidence type="ECO:0000313" key="5">
    <source>
        <dbReference type="Proteomes" id="UP001460270"/>
    </source>
</evidence>
<dbReference type="InterPro" id="IPR018378">
    <property type="entry name" value="C-type_lectin_CS"/>
</dbReference>
<comment type="caution">
    <text evidence="4">The sequence shown here is derived from an EMBL/GenBank/DDBJ whole genome shotgun (WGS) entry which is preliminary data.</text>
</comment>
<dbReference type="SUPFAM" id="SSF56436">
    <property type="entry name" value="C-type lectin-like"/>
    <property type="match status" value="2"/>
</dbReference>
<name>A0AAW0QAH5_9GOBI</name>
<keyword evidence="1" id="KW-1015">Disulfide bond</keyword>
<feature type="signal peptide" evidence="2">
    <location>
        <begin position="1"/>
        <end position="19"/>
    </location>
</feature>
<dbReference type="Proteomes" id="UP001460270">
    <property type="component" value="Unassembled WGS sequence"/>
</dbReference>
<dbReference type="Pfam" id="PF00059">
    <property type="entry name" value="Lectin_C"/>
    <property type="match status" value="2"/>
</dbReference>
<gene>
    <name evidence="4" type="ORF">WMY93_000635</name>
</gene>
<dbReference type="PROSITE" id="PS00615">
    <property type="entry name" value="C_TYPE_LECTIN_1"/>
    <property type="match status" value="1"/>
</dbReference>
<dbReference type="PROSITE" id="PS50041">
    <property type="entry name" value="C_TYPE_LECTIN_2"/>
    <property type="match status" value="2"/>
</dbReference>
<protein>
    <recommendedName>
        <fullName evidence="3">C-type lectin domain-containing protein</fullName>
    </recommendedName>
</protein>
<dbReference type="SMART" id="SM00034">
    <property type="entry name" value="CLECT"/>
    <property type="match status" value="2"/>
</dbReference>
<dbReference type="EMBL" id="JBBPFD010000001">
    <property type="protein sequence ID" value="KAK7944907.1"/>
    <property type="molecule type" value="Genomic_DNA"/>
</dbReference>